<protein>
    <submittedName>
        <fullName evidence="1">Uncharacterized protein</fullName>
    </submittedName>
</protein>
<name>A0A076YL16_9CAUD</name>
<dbReference type="GeneID" id="22113591"/>
<dbReference type="KEGG" id="vg:22113591"/>
<accession>A0A076YL16</accession>
<organism evidence="1 2">
    <name type="scientific">Citrobacter phage Miller</name>
    <dbReference type="NCBI Taxonomy" id="1527524"/>
    <lineage>
        <taxon>Viruses</taxon>
        <taxon>Duplodnaviria</taxon>
        <taxon>Heunggongvirae</taxon>
        <taxon>Uroviricota</taxon>
        <taxon>Caudoviricetes</taxon>
        <taxon>Pantevenvirales</taxon>
        <taxon>Straboviridae</taxon>
        <taxon>Pseudotevenvirus</taxon>
        <taxon>Pseudotevenvirus miller</taxon>
    </lineage>
</organism>
<proteinExistence type="predicted"/>
<dbReference type="Proteomes" id="UP000201263">
    <property type="component" value="Segment"/>
</dbReference>
<sequence length="205" mass="23616">MSRNIFWDEVKQGDILYLAEPLAYRENHDKNKPYAPMLPEYVVVDNDDAYEKGVINLAGFPYKKGAINLFDNDADFFSHVGNIDDAGFDIDDVREAPYVFSNYYKIGGHLRSDNKTVLYLDSLLSGMHNFNFRKKGNNEELFNLFEKFNKTGKLLPTEMAYIINRLVKGLHQTAIIYHDGDTEQAMDTVIKTLLEKSRKMDTLPK</sequence>
<dbReference type="EMBL" id="KM236237">
    <property type="protein sequence ID" value="AIK68055.1"/>
    <property type="molecule type" value="Genomic_DNA"/>
</dbReference>
<dbReference type="RefSeq" id="YP_009097721.1">
    <property type="nucleotide sequence ID" value="NC_025414.1"/>
</dbReference>
<evidence type="ECO:0000313" key="1">
    <source>
        <dbReference type="EMBL" id="AIK68055.1"/>
    </source>
</evidence>
<reference evidence="1 2" key="1">
    <citation type="submission" date="2014-07" db="EMBL/GenBank/DDBJ databases">
        <title>Complete Genome of Citrobacter freundii Myophage Miller.</title>
        <authorList>
            <person name="Hwang K."/>
            <person name="Luna A.J."/>
            <person name="Hernandez A.C."/>
            <person name="Everett G.F.K."/>
        </authorList>
    </citation>
    <scope>NUCLEOTIDE SEQUENCE [LARGE SCALE GENOMIC DNA]</scope>
</reference>
<keyword evidence="2" id="KW-1185">Reference proteome</keyword>
<gene>
    <name evidence="1" type="ORF">CPTMiller_00119</name>
</gene>
<evidence type="ECO:0000313" key="2">
    <source>
        <dbReference type="Proteomes" id="UP000201263"/>
    </source>
</evidence>